<dbReference type="PANTHER" id="PTHR43227:SF9">
    <property type="entry name" value="SN-GLYCEROL-3-PHOSPHATE TRANSPORT SYSTEM PERMEASE PROTEIN UGPA"/>
    <property type="match status" value="1"/>
</dbReference>
<dbReference type="RefSeq" id="WP_036481179.1">
    <property type="nucleotide sequence ID" value="NZ_JMQM01000001.1"/>
</dbReference>
<dbReference type="InterPro" id="IPR000515">
    <property type="entry name" value="MetI-like"/>
</dbReference>
<dbReference type="OrthoDB" id="9773727at2"/>
<dbReference type="Pfam" id="PF00528">
    <property type="entry name" value="BPD_transp_1"/>
    <property type="match status" value="1"/>
</dbReference>
<dbReference type="AlphaFoldDB" id="A0A084UBS9"/>
<reference evidence="14 15" key="1">
    <citation type="submission" date="2014-05" db="EMBL/GenBank/DDBJ databases">
        <title>Draft Genome Sequence of Nitratireductor basaltis Strain UMTGB225, A Marine Bacterium Isolated from Green Barrel Tunicate.</title>
        <authorList>
            <person name="Gan H.Y."/>
        </authorList>
    </citation>
    <scope>NUCLEOTIDE SEQUENCE [LARGE SCALE GENOMIC DNA]</scope>
    <source>
        <strain evidence="14 15">UMTGB225</strain>
    </source>
</reference>
<evidence type="ECO:0000313" key="15">
    <source>
        <dbReference type="Proteomes" id="UP000053675"/>
    </source>
</evidence>
<evidence type="ECO:0000256" key="12">
    <source>
        <dbReference type="RuleBase" id="RU363032"/>
    </source>
</evidence>
<keyword evidence="7 12" id="KW-0812">Transmembrane</keyword>
<feature type="transmembrane region" description="Helical" evidence="12">
    <location>
        <begin position="156"/>
        <end position="179"/>
    </location>
</feature>
<dbReference type="Proteomes" id="UP000053675">
    <property type="component" value="Unassembled WGS sequence"/>
</dbReference>
<accession>A0A084UBS9</accession>
<dbReference type="InterPro" id="IPR050809">
    <property type="entry name" value="UgpAE/MalFG_permease"/>
</dbReference>
<comment type="caution">
    <text evidence="14">The sequence shown here is derived from an EMBL/GenBank/DDBJ whole genome shotgun (WGS) entry which is preliminary data.</text>
</comment>
<evidence type="ECO:0000313" key="14">
    <source>
        <dbReference type="EMBL" id="KFB10415.1"/>
    </source>
</evidence>
<dbReference type="InterPro" id="IPR003839">
    <property type="entry name" value="7TM_GPCR_serpentine_rcpt_Sru"/>
</dbReference>
<evidence type="ECO:0000256" key="7">
    <source>
        <dbReference type="ARBA" id="ARBA00022692"/>
    </source>
</evidence>
<feature type="transmembrane region" description="Helical" evidence="12">
    <location>
        <begin position="72"/>
        <end position="93"/>
    </location>
</feature>
<feature type="transmembrane region" description="Helical" evidence="12">
    <location>
        <begin position="105"/>
        <end position="128"/>
    </location>
</feature>
<evidence type="ECO:0000256" key="4">
    <source>
        <dbReference type="ARBA" id="ARBA00022448"/>
    </source>
</evidence>
<protein>
    <recommendedName>
        <fullName evidence="11">sn-glycerol-3-phosphate transport system permease protein UgpA</fullName>
    </recommendedName>
</protein>
<comment type="subcellular location">
    <subcellularLocation>
        <location evidence="1">Cell inner membrane</location>
        <topology evidence="1">Multi-pass membrane protein</topology>
    </subcellularLocation>
    <subcellularLocation>
        <location evidence="12">Cell membrane</location>
        <topology evidence="12">Multi-pass membrane protein</topology>
    </subcellularLocation>
</comment>
<comment type="function">
    <text evidence="10">Part of the ABC transporter complex UgpBAEC involved in sn-glycerol-3-phosphate (G3P) import. Probably responsible for the translocation of the substrate across the membrane.</text>
</comment>
<comment type="similarity">
    <text evidence="2 12">Belongs to the binding-protein-dependent transport system permease family.</text>
</comment>
<feature type="transmembrane region" description="Helical" evidence="12">
    <location>
        <begin position="200"/>
        <end position="226"/>
    </location>
</feature>
<evidence type="ECO:0000256" key="8">
    <source>
        <dbReference type="ARBA" id="ARBA00022989"/>
    </source>
</evidence>
<dbReference type="InterPro" id="IPR035906">
    <property type="entry name" value="MetI-like_sf"/>
</dbReference>
<feature type="domain" description="ABC transmembrane type-1" evidence="13">
    <location>
        <begin position="70"/>
        <end position="282"/>
    </location>
</feature>
<dbReference type="PANTHER" id="PTHR43227">
    <property type="entry name" value="BLL4140 PROTEIN"/>
    <property type="match status" value="1"/>
</dbReference>
<gene>
    <name evidence="14" type="ORF">EL18_01449</name>
</gene>
<dbReference type="Gene3D" id="1.10.3720.10">
    <property type="entry name" value="MetI-like"/>
    <property type="match status" value="1"/>
</dbReference>
<comment type="subunit">
    <text evidence="3">The complex is composed of two ATP-binding proteins (UgpC), two transmembrane proteins (UgpA and UgpE) and a solute-binding protein (UgpB).</text>
</comment>
<sequence>MKRSQFSHKSLPILLLVPQLIIIGVFFYWPAWRALHSSFYLEDPFGFGSQFVGMANYTRLFTSAEYMKVARFTLFFTALVTFLALAISLLLAVKADKVIRGAKTYRTLLMWVYAVAPPVAGLVGVMLFDQNIGIITEFFAFLGYDYRLGVSYADTALAMIVVSVWIQIPVNFIFFLSGLQSIPRHVREAAMIDNPSGFRRFWEVTFPLLAPTTFFLVVINITYSLFDTFGVIDTLVKNNPASNPMTLVYKVFVDGFRGNDIGGSSAQSVVLMVLVLALTIFQFRLLERRIHYA</sequence>
<dbReference type="eggNOG" id="COG1175">
    <property type="taxonomic scope" value="Bacteria"/>
</dbReference>
<evidence type="ECO:0000256" key="9">
    <source>
        <dbReference type="ARBA" id="ARBA00023136"/>
    </source>
</evidence>
<evidence type="ECO:0000256" key="6">
    <source>
        <dbReference type="ARBA" id="ARBA00022519"/>
    </source>
</evidence>
<dbReference type="PROSITE" id="PS50928">
    <property type="entry name" value="ABC_TM1"/>
    <property type="match status" value="1"/>
</dbReference>
<organism evidence="14 15">
    <name type="scientific">Nitratireductor basaltis</name>
    <dbReference type="NCBI Taxonomy" id="472175"/>
    <lineage>
        <taxon>Bacteria</taxon>
        <taxon>Pseudomonadati</taxon>
        <taxon>Pseudomonadota</taxon>
        <taxon>Alphaproteobacteria</taxon>
        <taxon>Hyphomicrobiales</taxon>
        <taxon>Phyllobacteriaceae</taxon>
        <taxon>Nitratireductor</taxon>
    </lineage>
</organism>
<keyword evidence="4 12" id="KW-0813">Transport</keyword>
<name>A0A084UBS9_9HYPH</name>
<dbReference type="EMBL" id="JMQM01000001">
    <property type="protein sequence ID" value="KFB10415.1"/>
    <property type="molecule type" value="Genomic_DNA"/>
</dbReference>
<feature type="transmembrane region" description="Helical" evidence="12">
    <location>
        <begin position="266"/>
        <end position="286"/>
    </location>
</feature>
<evidence type="ECO:0000256" key="2">
    <source>
        <dbReference type="ARBA" id="ARBA00009306"/>
    </source>
</evidence>
<keyword evidence="9 12" id="KW-0472">Membrane</keyword>
<evidence type="ECO:0000259" key="13">
    <source>
        <dbReference type="PROSITE" id="PS50928"/>
    </source>
</evidence>
<proteinExistence type="inferred from homology"/>
<keyword evidence="15" id="KW-1185">Reference proteome</keyword>
<dbReference type="SUPFAM" id="SSF161098">
    <property type="entry name" value="MetI-like"/>
    <property type="match status" value="1"/>
</dbReference>
<evidence type="ECO:0000256" key="5">
    <source>
        <dbReference type="ARBA" id="ARBA00022475"/>
    </source>
</evidence>
<keyword evidence="5" id="KW-1003">Cell membrane</keyword>
<evidence type="ECO:0000256" key="3">
    <source>
        <dbReference type="ARBA" id="ARBA00011557"/>
    </source>
</evidence>
<evidence type="ECO:0000256" key="10">
    <source>
        <dbReference type="ARBA" id="ARBA00037054"/>
    </source>
</evidence>
<evidence type="ECO:0000256" key="11">
    <source>
        <dbReference type="ARBA" id="ARBA00040780"/>
    </source>
</evidence>
<dbReference type="STRING" id="472175.EL18_01449"/>
<keyword evidence="8 12" id="KW-1133">Transmembrane helix</keyword>
<dbReference type="GO" id="GO:0005886">
    <property type="term" value="C:plasma membrane"/>
    <property type="evidence" value="ECO:0007669"/>
    <property type="project" value="UniProtKB-SubCell"/>
</dbReference>
<keyword evidence="6" id="KW-0997">Cell inner membrane</keyword>
<dbReference type="PATRIC" id="fig|472175.3.peg.1460"/>
<keyword evidence="14" id="KW-0762">Sugar transport</keyword>
<feature type="transmembrane region" description="Helical" evidence="12">
    <location>
        <begin position="12"/>
        <end position="31"/>
    </location>
</feature>
<dbReference type="GO" id="GO:0055085">
    <property type="term" value="P:transmembrane transport"/>
    <property type="evidence" value="ECO:0007669"/>
    <property type="project" value="InterPro"/>
</dbReference>
<evidence type="ECO:0000256" key="1">
    <source>
        <dbReference type="ARBA" id="ARBA00004429"/>
    </source>
</evidence>
<dbReference type="Pfam" id="PF10322">
    <property type="entry name" value="7TM_GPCR_Sru"/>
    <property type="match status" value="1"/>
</dbReference>
<dbReference type="CDD" id="cd06261">
    <property type="entry name" value="TM_PBP2"/>
    <property type="match status" value="1"/>
</dbReference>